<dbReference type="InterPro" id="IPR004821">
    <property type="entry name" value="Cyt_trans-like"/>
</dbReference>
<evidence type="ECO:0000256" key="4">
    <source>
        <dbReference type="ARBA" id="ARBA00022695"/>
    </source>
</evidence>
<evidence type="ECO:0000256" key="6">
    <source>
        <dbReference type="ARBA" id="ARBA00023209"/>
    </source>
</evidence>
<evidence type="ECO:0000259" key="9">
    <source>
        <dbReference type="Pfam" id="PF01467"/>
    </source>
</evidence>
<evidence type="ECO:0000256" key="7">
    <source>
        <dbReference type="ARBA" id="ARBA00023264"/>
    </source>
</evidence>
<dbReference type="Proteomes" id="UP000053780">
    <property type="component" value="Unassembled WGS sequence"/>
</dbReference>
<dbReference type="Gene3D" id="3.40.50.620">
    <property type="entry name" value="HUPs"/>
    <property type="match status" value="1"/>
</dbReference>
<dbReference type="HOGENOM" id="CLU_034585_1_2_1"/>
<dbReference type="PANTHER" id="PTHR10739">
    <property type="entry name" value="CYTIDYLYLTRANSFERASE"/>
    <property type="match status" value="1"/>
</dbReference>
<evidence type="ECO:0000256" key="1">
    <source>
        <dbReference type="ARBA" id="ARBA00010101"/>
    </source>
</evidence>
<keyword evidence="7" id="KW-1208">Phospholipid metabolism</keyword>
<dbReference type="GO" id="GO:0031210">
    <property type="term" value="F:phosphatidylcholine binding"/>
    <property type="evidence" value="ECO:0007669"/>
    <property type="project" value="TreeGrafter"/>
</dbReference>
<dbReference type="SUPFAM" id="SSF52374">
    <property type="entry name" value="Nucleotidylyl transferase"/>
    <property type="match status" value="1"/>
</dbReference>
<dbReference type="EC" id="2.7.7.15" evidence="8"/>
<dbReference type="InterPro" id="IPR045049">
    <property type="entry name" value="Pcy1-like"/>
</dbReference>
<sequence length="266" mass="31342">MKKPSKLKNILPKYPTENVFEFISITSTPIKYKIPVDRPVRIYCDGVYDLFHYGHARSLQQAKNLFPNVYLIVGLTSDKLTEELKGPTVMNEKERAESLKHCKYVDEIIENAPWVITDEYLEKHQIDFVAHDESPYQFGDCDDIYAPLKHKNMFIPLKRTKGISTSGIITNIVRDYDKFVIRNLDRGCSPKELNISFIQLNTIKMKKHVDEIIKVIDIHTKINNIKIEFKVANKYWDNVIHRLVEKFQNLRNENRIFLNKIREFIK</sequence>
<dbReference type="PANTHER" id="PTHR10739:SF13">
    <property type="entry name" value="CHOLINE-PHOSPHATE CYTIDYLYLTRANSFERASE"/>
    <property type="match status" value="1"/>
</dbReference>
<dbReference type="GO" id="GO:0004105">
    <property type="term" value="F:choline-phosphate cytidylyltransferase activity"/>
    <property type="evidence" value="ECO:0007669"/>
    <property type="project" value="UniProtKB-EC"/>
</dbReference>
<keyword evidence="4 10" id="KW-0548">Nucleotidyltransferase</keyword>
<gene>
    <name evidence="10" type="ORF">NAPIS_ORF00578</name>
</gene>
<reference evidence="10 11" key="1">
    <citation type="journal article" date="2013" name="BMC Genomics">
        <title>Genome sequencing and comparative genomics of honey bee microsporidia, Nosema apis reveal novel insights into host-parasite interactions.</title>
        <authorList>
            <person name="Chen Yp."/>
            <person name="Pettis J.S."/>
            <person name="Zhao Y."/>
            <person name="Liu X."/>
            <person name="Tallon L.J."/>
            <person name="Sadzewicz L.D."/>
            <person name="Li R."/>
            <person name="Zheng H."/>
            <person name="Huang S."/>
            <person name="Zhang X."/>
            <person name="Hamilton M.C."/>
            <person name="Pernal S.F."/>
            <person name="Melathopoulos A.P."/>
            <person name="Yan X."/>
            <person name="Evans J.D."/>
        </authorList>
    </citation>
    <scope>NUCLEOTIDE SEQUENCE [LARGE SCALE GENOMIC DNA]</scope>
    <source>
        <strain evidence="10 11">BRL 01</strain>
    </source>
</reference>
<proteinExistence type="inferred from homology"/>
<dbReference type="OrthoDB" id="17102at2759"/>
<dbReference type="Pfam" id="PF01467">
    <property type="entry name" value="CTP_transf_like"/>
    <property type="match status" value="1"/>
</dbReference>
<dbReference type="EMBL" id="KE647078">
    <property type="protein sequence ID" value="EQB61846.1"/>
    <property type="molecule type" value="Genomic_DNA"/>
</dbReference>
<evidence type="ECO:0000256" key="8">
    <source>
        <dbReference type="ARBA" id="ARBA00026101"/>
    </source>
</evidence>
<comment type="similarity">
    <text evidence="1">Belongs to the cytidylyltransferase family.</text>
</comment>
<keyword evidence="6" id="KW-0594">Phospholipid biosynthesis</keyword>
<evidence type="ECO:0000256" key="2">
    <source>
        <dbReference type="ARBA" id="ARBA00022516"/>
    </source>
</evidence>
<name>T0MFJ7_9MICR</name>
<keyword evidence="2" id="KW-0444">Lipid biosynthesis</keyword>
<dbReference type="NCBIfam" id="TIGR00125">
    <property type="entry name" value="cyt_tran_rel"/>
    <property type="match status" value="1"/>
</dbReference>
<feature type="domain" description="Cytidyltransferase-like" evidence="9">
    <location>
        <begin position="43"/>
        <end position="170"/>
    </location>
</feature>
<protein>
    <recommendedName>
        <fullName evidence="8">choline-phosphate cytidylyltransferase</fullName>
        <ecNumber evidence="8">2.7.7.15</ecNumber>
    </recommendedName>
</protein>
<accession>T0MFJ7</accession>
<evidence type="ECO:0000313" key="10">
    <source>
        <dbReference type="EMBL" id="EQB61846.1"/>
    </source>
</evidence>
<dbReference type="VEuPathDB" id="MicrosporidiaDB:NAPIS_ORF00578"/>
<keyword evidence="5" id="KW-0443">Lipid metabolism</keyword>
<evidence type="ECO:0000256" key="5">
    <source>
        <dbReference type="ARBA" id="ARBA00023098"/>
    </source>
</evidence>
<evidence type="ECO:0000313" key="11">
    <source>
        <dbReference type="Proteomes" id="UP000053780"/>
    </source>
</evidence>
<keyword evidence="3 10" id="KW-0808">Transferase</keyword>
<dbReference type="InterPro" id="IPR014729">
    <property type="entry name" value="Rossmann-like_a/b/a_fold"/>
</dbReference>
<organism evidence="10 11">
    <name type="scientific">Vairimorpha apis BRL 01</name>
    <dbReference type="NCBI Taxonomy" id="1037528"/>
    <lineage>
        <taxon>Eukaryota</taxon>
        <taxon>Fungi</taxon>
        <taxon>Fungi incertae sedis</taxon>
        <taxon>Microsporidia</taxon>
        <taxon>Nosematidae</taxon>
        <taxon>Vairimorpha</taxon>
    </lineage>
</organism>
<keyword evidence="11" id="KW-1185">Reference proteome</keyword>
<dbReference type="CDD" id="cd02174">
    <property type="entry name" value="CCT"/>
    <property type="match status" value="1"/>
</dbReference>
<evidence type="ECO:0000256" key="3">
    <source>
        <dbReference type="ARBA" id="ARBA00022679"/>
    </source>
</evidence>
<dbReference type="AlphaFoldDB" id="T0MFJ7"/>
<dbReference type="InterPro" id="IPR041723">
    <property type="entry name" value="CCT"/>
</dbReference>